<feature type="compositionally biased region" description="Basic residues" evidence="1">
    <location>
        <begin position="590"/>
        <end position="623"/>
    </location>
</feature>
<keyword evidence="4" id="KW-1185">Reference proteome</keyword>
<name>A0ABD3UVI3_SINWO</name>
<organism evidence="3 4">
    <name type="scientific">Sinanodonta woodiana</name>
    <name type="common">Chinese pond mussel</name>
    <name type="synonym">Anodonta woodiana</name>
    <dbReference type="NCBI Taxonomy" id="1069815"/>
    <lineage>
        <taxon>Eukaryota</taxon>
        <taxon>Metazoa</taxon>
        <taxon>Spiralia</taxon>
        <taxon>Lophotrochozoa</taxon>
        <taxon>Mollusca</taxon>
        <taxon>Bivalvia</taxon>
        <taxon>Autobranchia</taxon>
        <taxon>Heteroconchia</taxon>
        <taxon>Palaeoheterodonta</taxon>
        <taxon>Unionida</taxon>
        <taxon>Unionoidea</taxon>
        <taxon>Unionidae</taxon>
        <taxon>Unioninae</taxon>
        <taxon>Sinanodonta</taxon>
    </lineage>
</organism>
<dbReference type="SUPFAM" id="SSF53300">
    <property type="entry name" value="vWA-like"/>
    <property type="match status" value="1"/>
</dbReference>
<dbReference type="PROSITE" id="PS50234">
    <property type="entry name" value="VWFA"/>
    <property type="match status" value="1"/>
</dbReference>
<feature type="domain" description="VWFA" evidence="2">
    <location>
        <begin position="313"/>
        <end position="501"/>
    </location>
</feature>
<feature type="region of interest" description="Disordered" evidence="1">
    <location>
        <begin position="558"/>
        <end position="634"/>
    </location>
</feature>
<dbReference type="AlphaFoldDB" id="A0ABD3UVI3"/>
<dbReference type="InterPro" id="IPR036465">
    <property type="entry name" value="vWFA_dom_sf"/>
</dbReference>
<dbReference type="EMBL" id="JBJQND010000015">
    <property type="protein sequence ID" value="KAL3852418.1"/>
    <property type="molecule type" value="Genomic_DNA"/>
</dbReference>
<dbReference type="PANTHER" id="PTHR47824">
    <property type="entry name" value="UBIQUITIN-LIKE DOMAIN-CONTAINING PROTEIN"/>
    <property type="match status" value="1"/>
</dbReference>
<evidence type="ECO:0000313" key="4">
    <source>
        <dbReference type="Proteomes" id="UP001634394"/>
    </source>
</evidence>
<accession>A0ABD3UVI3</accession>
<protein>
    <recommendedName>
        <fullName evidence="2">VWFA domain-containing protein</fullName>
    </recommendedName>
</protein>
<dbReference type="PANTHER" id="PTHR47824:SF3">
    <property type="entry name" value="UBIQUITIN-LIKE DOMAIN-CONTAINING PROTEIN"/>
    <property type="match status" value="1"/>
</dbReference>
<comment type="caution">
    <text evidence="3">The sequence shown here is derived from an EMBL/GenBank/DDBJ whole genome shotgun (WGS) entry which is preliminary data.</text>
</comment>
<gene>
    <name evidence="3" type="ORF">ACJMK2_016062</name>
</gene>
<evidence type="ECO:0000259" key="2">
    <source>
        <dbReference type="PROSITE" id="PS50234"/>
    </source>
</evidence>
<evidence type="ECO:0000256" key="1">
    <source>
        <dbReference type="SAM" id="MobiDB-lite"/>
    </source>
</evidence>
<feature type="region of interest" description="Disordered" evidence="1">
    <location>
        <begin position="168"/>
        <end position="196"/>
    </location>
</feature>
<proteinExistence type="predicted"/>
<dbReference type="InterPro" id="IPR002035">
    <property type="entry name" value="VWF_A"/>
</dbReference>
<dbReference type="Pfam" id="PF00092">
    <property type="entry name" value="VWA"/>
    <property type="match status" value="1"/>
</dbReference>
<evidence type="ECO:0000313" key="3">
    <source>
        <dbReference type="EMBL" id="KAL3852418.1"/>
    </source>
</evidence>
<dbReference type="Gene3D" id="3.40.50.410">
    <property type="entry name" value="von Willebrand factor, type A domain"/>
    <property type="match status" value="1"/>
</dbReference>
<dbReference type="Proteomes" id="UP001634394">
    <property type="component" value="Unassembled WGS sequence"/>
</dbReference>
<sequence length="845" mass="94100">MATVAGDTLTQMVKRKASSAYPNERPTKLVKQSTSSDLGNGCSLRRRAKTFSKPPLESSNFPPLKLTNKNRTTVTNCVGKEASPVATSLRRASTLRIEDTELLSDNNDKSPSRRRISLGDSLFKGQKPSDGPKTSSSRKASSFLLTTIEPLKSGSSVGETNFGEAKWNFTPHNSGRRHNTTKTSFKGKISRSASDTGPSLLPSFTEFASNEKTSLSMSKSALLGPIDEAEIARALASLRSYTSASGKSISKTKSASLAKDPSSTNMLHEEPSLVIRSNSVIRTLEGKEAETSCGSGTTKIGLTLPKPQNGLMEIVFSFDTTGSMSSCLDEVRSRIKDMVQRLRTDIPGIRIAIICHGDYYDSDKYIVQWIDFGASLPELSDFVSRVERTHGGDAAECYELVLKRVREALSWTPGSQRSLILIGDDEPHNVGYVYESDKFINQIDWREEVQLLKGMGVRIYGVQVDGSAYATYFYREMAAVTGGQHLKLQEFSSIFSFLMAICYKEGNPSLLPTFEAEVRAQNKKGIALDVEGLFLDLKYPRPLNKSLDLVVMKSTKLATTPTSKRIKSPPRKKAVEKALSRKNTGSKTGKEKKRHPKPKSTKVKSTAKSKKAKSKKGQNRKSKTRAESTKRSKAKKINKILKKVLREKVSESKFKRGPLEQLKWSSWHLGIMAKLPKKGTVGGQGKSTARNCAGKTSQRVSKHGLSNAWHTCKHYIGFRKVDLFKNDTRSKALYEIAIQLPRKPKKYVVYFRLSKGFANSGFWDTYLIHDKSVQAEIKKVLKKGCNIHVRRGVIPGHSARSMDLFSKVKDHLRNNYDYAWRKEVNRKKLHRKVEMNNGIKSHGYI</sequence>
<feature type="region of interest" description="Disordered" evidence="1">
    <location>
        <begin position="100"/>
        <end position="140"/>
    </location>
</feature>
<dbReference type="CDD" id="cd00198">
    <property type="entry name" value="vWFA"/>
    <property type="match status" value="1"/>
</dbReference>
<feature type="region of interest" description="Disordered" evidence="1">
    <location>
        <begin position="1"/>
        <end position="42"/>
    </location>
</feature>
<reference evidence="3 4" key="1">
    <citation type="submission" date="2024-11" db="EMBL/GenBank/DDBJ databases">
        <title>Chromosome-level genome assembly of the freshwater bivalve Anodonta woodiana.</title>
        <authorList>
            <person name="Chen X."/>
        </authorList>
    </citation>
    <scope>NUCLEOTIDE SEQUENCE [LARGE SCALE GENOMIC DNA]</scope>
    <source>
        <strain evidence="3">MN2024</strain>
        <tissue evidence="3">Gills</tissue>
    </source>
</reference>